<proteinExistence type="predicted"/>
<dbReference type="STRING" id="92835.RS81_03345"/>
<dbReference type="EMBL" id="JYIZ01000057">
    <property type="protein sequence ID" value="KJL37588.1"/>
    <property type="molecule type" value="Genomic_DNA"/>
</dbReference>
<gene>
    <name evidence="1" type="primary">queC</name>
    <name evidence="1" type="ORF">RS81_03345</name>
</gene>
<dbReference type="RefSeq" id="WP_052682640.1">
    <property type="nucleotide sequence ID" value="NZ_BAAAUP010000002.1"/>
</dbReference>
<dbReference type="Gene3D" id="3.40.50.620">
    <property type="entry name" value="HUPs"/>
    <property type="match status" value="1"/>
</dbReference>
<comment type="caution">
    <text evidence="1">The sequence shown here is derived from an EMBL/GenBank/DDBJ whole genome shotgun (WGS) entry which is preliminary data.</text>
</comment>
<dbReference type="AlphaFoldDB" id="A0A0M2H1Z7"/>
<dbReference type="InterPro" id="IPR014729">
    <property type="entry name" value="Rossmann-like_a/b/a_fold"/>
</dbReference>
<keyword evidence="2" id="KW-1185">Reference proteome</keyword>
<protein>
    <submittedName>
        <fullName evidence="1">7-cyano-7-deazaguanine synthase</fullName>
        <ecNumber evidence="1">6.3.4.20</ecNumber>
    </submittedName>
</protein>
<accession>A0A0M2H1Z7</accession>
<evidence type="ECO:0000313" key="2">
    <source>
        <dbReference type="Proteomes" id="UP000033956"/>
    </source>
</evidence>
<dbReference type="Proteomes" id="UP000033956">
    <property type="component" value="Unassembled WGS sequence"/>
</dbReference>
<sequence length="431" mass="46537">MVFSYELTVTPVPSTPTSDADRTFYWHDAHSHRYFRANYGPLLGGLGAVNDRNIDLVRIAIAVLAADRSSLRSGRLSNWNQRDISVAVEVLAASPWRTVQPELEKLLGFLTGDIWRFTFREDAGGPEQIATVGLGATRVVLLSGGADSATGALLSAVDLASRGEQQVLVSHWASSNLTPVQSRVAAAIEEIAPGTTADHVKVLLARGRHSPTGKAYGKENSTRSRSFLFIALGLAVASVHKVPLWLPENGYASINPPLSRSRRGSLSTKTTHPKFLGDLISLLASVGAHHDLVNPHAAETKGEMFQRVRELLGNERASKFLSDTWSCSHTGQKSYGIPASVACGVCFGCVLRRASFHASGLDDSTPYLVPADDQQTAWVKEKSVVPAMSDFLRDSFGESDLAKLQLPSSIALADALELCRRGREELQGLDL</sequence>
<name>A0A0M2H1Z7_9MICO</name>
<dbReference type="EC" id="6.3.4.20" evidence="1"/>
<keyword evidence="1" id="KW-0436">Ligase</keyword>
<dbReference type="PATRIC" id="fig|92835.4.peg.3381"/>
<reference evidence="1 2" key="1">
    <citation type="submission" date="2015-02" db="EMBL/GenBank/DDBJ databases">
        <title>Draft genome sequences of ten Microbacterium spp. with emphasis on heavy metal contaminated environments.</title>
        <authorList>
            <person name="Corretto E."/>
        </authorList>
    </citation>
    <scope>NUCLEOTIDE SEQUENCE [LARGE SCALE GENOMIC DNA]</scope>
    <source>
        <strain evidence="1 2">DSM 12510</strain>
    </source>
</reference>
<organism evidence="1 2">
    <name type="scientific">Microbacterium terrae</name>
    <dbReference type="NCBI Taxonomy" id="69369"/>
    <lineage>
        <taxon>Bacteria</taxon>
        <taxon>Bacillati</taxon>
        <taxon>Actinomycetota</taxon>
        <taxon>Actinomycetes</taxon>
        <taxon>Micrococcales</taxon>
        <taxon>Microbacteriaceae</taxon>
        <taxon>Microbacterium</taxon>
    </lineage>
</organism>
<evidence type="ECO:0000313" key="1">
    <source>
        <dbReference type="EMBL" id="KJL37588.1"/>
    </source>
</evidence>
<dbReference type="GO" id="GO:0016874">
    <property type="term" value="F:ligase activity"/>
    <property type="evidence" value="ECO:0007669"/>
    <property type="project" value="UniProtKB-KW"/>
</dbReference>
<dbReference type="OrthoDB" id="9789567at2"/>